<dbReference type="EMBL" id="CP014692">
    <property type="protein sequence ID" value="AQS83634.1"/>
    <property type="molecule type" value="Genomic_DNA"/>
</dbReference>
<feature type="domain" description="HEPN/RES N-terminal" evidence="1">
    <location>
        <begin position="117"/>
        <end position="184"/>
    </location>
</feature>
<reference evidence="2 3" key="1">
    <citation type="submission" date="2016-03" db="EMBL/GenBank/DDBJ databases">
        <title>Acetic acid bacteria sequencing.</title>
        <authorList>
            <person name="Brandt J."/>
            <person name="Jakob F."/>
            <person name="Vogel R.F."/>
        </authorList>
    </citation>
    <scope>NUCLEOTIDE SEQUENCE [LARGE SCALE GENOMIC DNA]</scope>
    <source>
        <strain evidence="2 3">TMW2.1153</strain>
    </source>
</reference>
<organism evidence="2 3">
    <name type="scientific">Acetobacter aceti</name>
    <dbReference type="NCBI Taxonomy" id="435"/>
    <lineage>
        <taxon>Bacteria</taxon>
        <taxon>Pseudomonadati</taxon>
        <taxon>Pseudomonadota</taxon>
        <taxon>Alphaproteobacteria</taxon>
        <taxon>Acetobacterales</taxon>
        <taxon>Acetobacteraceae</taxon>
        <taxon>Acetobacter</taxon>
        <taxon>Acetobacter subgen. Acetobacter</taxon>
    </lineage>
</organism>
<evidence type="ECO:0000313" key="3">
    <source>
        <dbReference type="Proteomes" id="UP000188937"/>
    </source>
</evidence>
<protein>
    <recommendedName>
        <fullName evidence="1">HEPN/RES N-terminal domain-containing protein</fullName>
    </recommendedName>
</protein>
<gene>
    <name evidence="2" type="ORF">A0U92_01335</name>
</gene>
<evidence type="ECO:0000313" key="2">
    <source>
        <dbReference type="EMBL" id="AQS83634.1"/>
    </source>
</evidence>
<dbReference type="AlphaFoldDB" id="A0A1U9KCU9"/>
<sequence>MIIYARGTAIIEHHDSGERFEIDQDELDWKPSGSDDHGMGTETFYEALVEHDELGDLRWTVSEYPVGAENFKKTDVGVHRIVEDFDYGLEHEFEFDDDDPATLRDRFKNNPNLTKAMTKSTVAKYLVDWFHYFYEDPANETPYNSREGGYLYIKGGPYSAEEELRENFEDVVSEDAILEAVEDIQSDGLYDWAPSNRHPESVEFYSEEAAENYSQSEFSFEGLLKKIASGSRPVGLGSEGEKAARAVVLEQIAALKDELPKPTTHGNIGHNQPPQEVELQGEELKEVAKSLDTIEVELASDEPNVETVVQKASLLRKAIEWGAGKMNTTVDAFCKSFGTALGTTAGVAFPAAIVAASHYWGILALLLGSLKGWLLLALGL</sequence>
<dbReference type="Proteomes" id="UP000188937">
    <property type="component" value="Chromosome"/>
</dbReference>
<accession>A0A1U9KCU9</accession>
<keyword evidence="3" id="KW-1185">Reference proteome</keyword>
<dbReference type="Pfam" id="PF18870">
    <property type="entry name" value="HEPN_RES_NTD1"/>
    <property type="match status" value="1"/>
</dbReference>
<dbReference type="STRING" id="435.A0U92_01335"/>
<dbReference type="OrthoDB" id="7597224at2"/>
<evidence type="ECO:0000259" key="1">
    <source>
        <dbReference type="Pfam" id="PF18870"/>
    </source>
</evidence>
<proteinExistence type="predicted"/>
<dbReference type="KEGG" id="aace:A0U92_01335"/>
<dbReference type="InterPro" id="IPR041206">
    <property type="entry name" value="HEPN/RES_NTD1"/>
</dbReference>
<dbReference type="RefSeq" id="WP_077811662.1">
    <property type="nucleotide sequence ID" value="NZ_CP014692.1"/>
</dbReference>
<name>A0A1U9KCU9_ACEAC</name>